<reference evidence="10" key="1">
    <citation type="journal article" date="2002" name="Mol. Plant Microbe Interact.">
        <title>Enhanced resistance to seed-transmitted bacterial diseases in transgenic rice plants overproducing an oat cell-wall-bound thionin.</title>
        <authorList>
            <person name="Iwai T."/>
            <person name="Kaku H."/>
            <person name="Honkura R."/>
            <person name="Nakamura S."/>
            <person name="Ochiai H."/>
            <person name="Sasaki T."/>
            <person name="Ohashi Y."/>
        </authorList>
    </citation>
    <scope>NUCLEOTIDE SEQUENCE</scope>
</reference>
<dbReference type="AlphaFoldDB" id="Q8LT00"/>
<comment type="function">
    <text evidence="1">Thionins are small plant proteins which are toxic to animal cells. They seem to exert their toxic effect at the level of the cell membrane. Their precise function is not known.</text>
</comment>
<dbReference type="PRINTS" id="PR00287">
    <property type="entry name" value="THIONIN"/>
</dbReference>
<feature type="chain" id="PRO_5004311213" evidence="9">
    <location>
        <begin position="29"/>
        <end position="142"/>
    </location>
</feature>
<dbReference type="EMBL" id="AB072341">
    <property type="protein sequence ID" value="BAB93115.1"/>
    <property type="molecule type" value="mRNA"/>
</dbReference>
<dbReference type="GO" id="GO:0090729">
    <property type="term" value="F:toxin activity"/>
    <property type="evidence" value="ECO:0007669"/>
    <property type="project" value="UniProtKB-KW"/>
</dbReference>
<sequence length="142" mass="15010">MATSKGIKSAVICFLMLGLVLEQVQVEGKSCCKSTTAINCYNVCRLAGAPRPVCAGPCGCKLLDVTTCPSDWPKQHLLSEYGEADAAEYCTIGCMTSVCDNIGNAMFAPIVRGQEMNIDMQVCNNACVRFCNKGAVNPSVGA</sequence>
<organism evidence="10">
    <name type="scientific">Avena sativa</name>
    <name type="common">Oat</name>
    <dbReference type="NCBI Taxonomy" id="4498"/>
    <lineage>
        <taxon>Eukaryota</taxon>
        <taxon>Viridiplantae</taxon>
        <taxon>Streptophyta</taxon>
        <taxon>Embryophyta</taxon>
        <taxon>Tracheophyta</taxon>
        <taxon>Spermatophyta</taxon>
        <taxon>Magnoliopsida</taxon>
        <taxon>Liliopsida</taxon>
        <taxon>Poales</taxon>
        <taxon>Poaceae</taxon>
        <taxon>BOP clade</taxon>
        <taxon>Pooideae</taxon>
        <taxon>Poodae</taxon>
        <taxon>Poeae</taxon>
        <taxon>Poeae Chloroplast Group 1 (Aveneae type)</taxon>
        <taxon>Aveninae</taxon>
        <taxon>Avena</taxon>
    </lineage>
</organism>
<dbReference type="PANTHER" id="PTHR33920:SF2">
    <property type="entry name" value="THIONIN-2.1-RELATED"/>
    <property type="match status" value="1"/>
</dbReference>
<keyword evidence="5 9" id="KW-0732">Signal</keyword>
<evidence type="ECO:0000256" key="2">
    <source>
        <dbReference type="ARBA" id="ARBA00004613"/>
    </source>
</evidence>
<comment type="similarity">
    <text evidence="8">Belongs to the plant thionin (TC 1.C.44) family. 4 C-C subfamily.</text>
</comment>
<accession>Q8LT00</accession>
<evidence type="ECO:0000256" key="3">
    <source>
        <dbReference type="ARBA" id="ARBA00022525"/>
    </source>
</evidence>
<name>Q8LT00_AVESA</name>
<evidence type="ECO:0000256" key="4">
    <source>
        <dbReference type="ARBA" id="ARBA00022656"/>
    </source>
</evidence>
<dbReference type="FunFam" id="3.30.1350.10:FF:000001">
    <property type="entry name" value="Hellethionin-D"/>
    <property type="match status" value="1"/>
</dbReference>
<dbReference type="InterPro" id="IPR036391">
    <property type="entry name" value="Thionin-like_sf"/>
</dbReference>
<dbReference type="SUPFAM" id="SSF57429">
    <property type="entry name" value="Crambin-like"/>
    <property type="match status" value="1"/>
</dbReference>
<evidence type="ECO:0000256" key="6">
    <source>
        <dbReference type="ARBA" id="ARBA00022821"/>
    </source>
</evidence>
<gene>
    <name evidence="10" type="primary">Asthi4</name>
</gene>
<proteinExistence type="evidence at transcript level"/>
<dbReference type="GO" id="GO:0006952">
    <property type="term" value="P:defense response"/>
    <property type="evidence" value="ECO:0007669"/>
    <property type="project" value="UniProtKB-KW"/>
</dbReference>
<evidence type="ECO:0000256" key="9">
    <source>
        <dbReference type="SAM" id="SignalP"/>
    </source>
</evidence>
<dbReference type="GO" id="GO:0005576">
    <property type="term" value="C:extracellular region"/>
    <property type="evidence" value="ECO:0007669"/>
    <property type="project" value="UniProtKB-SubCell"/>
</dbReference>
<feature type="signal peptide" evidence="9">
    <location>
        <begin position="1"/>
        <end position="28"/>
    </location>
</feature>
<protein>
    <submittedName>
        <fullName evidence="10">Thionin Asthi4</fullName>
    </submittedName>
</protein>
<dbReference type="Pfam" id="PF00321">
    <property type="entry name" value="Thionin"/>
    <property type="match status" value="1"/>
</dbReference>
<comment type="subcellular location">
    <subcellularLocation>
        <location evidence="2">Secreted</location>
    </subcellularLocation>
</comment>
<evidence type="ECO:0000256" key="7">
    <source>
        <dbReference type="ARBA" id="ARBA00023157"/>
    </source>
</evidence>
<keyword evidence="7" id="KW-1015">Disulfide bond</keyword>
<keyword evidence="6" id="KW-0611">Plant defense</keyword>
<dbReference type="InterPro" id="IPR001010">
    <property type="entry name" value="Thionin"/>
</dbReference>
<evidence type="ECO:0000313" key="10">
    <source>
        <dbReference type="EMBL" id="BAB93115.1"/>
    </source>
</evidence>
<dbReference type="Gene3D" id="3.30.1350.10">
    <property type="entry name" value="Thionin-like"/>
    <property type="match status" value="1"/>
</dbReference>
<evidence type="ECO:0000256" key="5">
    <source>
        <dbReference type="ARBA" id="ARBA00022729"/>
    </source>
</evidence>
<evidence type="ECO:0000256" key="1">
    <source>
        <dbReference type="ARBA" id="ARBA00002847"/>
    </source>
</evidence>
<dbReference type="PANTHER" id="PTHR33920">
    <property type="entry name" value="THIONIN-2.1-RELATED"/>
    <property type="match status" value="1"/>
</dbReference>
<evidence type="ECO:0000256" key="8">
    <source>
        <dbReference type="ARBA" id="ARBA00043965"/>
    </source>
</evidence>
<keyword evidence="3" id="KW-0964">Secreted</keyword>
<keyword evidence="4" id="KW-0800">Toxin</keyword>